<dbReference type="Gene3D" id="3.40.50.2000">
    <property type="entry name" value="Glycogen Phosphorylase B"/>
    <property type="match status" value="2"/>
</dbReference>
<evidence type="ECO:0000256" key="1">
    <source>
        <dbReference type="ARBA" id="ARBA00009481"/>
    </source>
</evidence>
<dbReference type="AlphaFoldDB" id="A0A831SSI0"/>
<evidence type="ECO:0000313" key="6">
    <source>
        <dbReference type="EMBL" id="HED30992.1"/>
    </source>
</evidence>
<dbReference type="Pfam" id="PF00534">
    <property type="entry name" value="Glycos_transf_1"/>
    <property type="match status" value="1"/>
</dbReference>
<dbReference type="SUPFAM" id="SSF53756">
    <property type="entry name" value="UDP-Glycosyltransferase/glycogen phosphorylase"/>
    <property type="match status" value="1"/>
</dbReference>
<dbReference type="GO" id="GO:0016757">
    <property type="term" value="F:glycosyltransferase activity"/>
    <property type="evidence" value="ECO:0007669"/>
    <property type="project" value="UniProtKB-KW"/>
</dbReference>
<proteinExistence type="inferred from homology"/>
<accession>A0A831SSI0</accession>
<organism evidence="6">
    <name type="scientific">Prosthecochloris aestuarii</name>
    <dbReference type="NCBI Taxonomy" id="1102"/>
    <lineage>
        <taxon>Bacteria</taxon>
        <taxon>Pseudomonadati</taxon>
        <taxon>Chlorobiota</taxon>
        <taxon>Chlorobiia</taxon>
        <taxon>Chlorobiales</taxon>
        <taxon>Chlorobiaceae</taxon>
        <taxon>Prosthecochloris</taxon>
    </lineage>
</organism>
<keyword evidence="2" id="KW-0328">Glycosyltransferase</keyword>
<evidence type="ECO:0000256" key="2">
    <source>
        <dbReference type="ARBA" id="ARBA00022676"/>
    </source>
</evidence>
<dbReference type="PANTHER" id="PTHR12526">
    <property type="entry name" value="GLYCOSYLTRANSFERASE"/>
    <property type="match status" value="1"/>
</dbReference>
<name>A0A831SSI0_PROAE</name>
<dbReference type="EMBL" id="DSBW01000109">
    <property type="protein sequence ID" value="HED30992.1"/>
    <property type="molecule type" value="Genomic_DNA"/>
</dbReference>
<evidence type="ECO:0000256" key="3">
    <source>
        <dbReference type="ARBA" id="ARBA00022679"/>
    </source>
</evidence>
<dbReference type="Proteomes" id="UP000886335">
    <property type="component" value="Unassembled WGS sequence"/>
</dbReference>
<dbReference type="InterPro" id="IPR028098">
    <property type="entry name" value="Glyco_trans_4-like_N"/>
</dbReference>
<comment type="caution">
    <text evidence="6">The sequence shown here is derived from an EMBL/GenBank/DDBJ whole genome shotgun (WGS) entry which is preliminary data.</text>
</comment>
<dbReference type="PANTHER" id="PTHR12526:SF640">
    <property type="entry name" value="COLANIC ACID BIOSYNTHESIS GLYCOSYLTRANSFERASE WCAL-RELATED"/>
    <property type="match status" value="1"/>
</dbReference>
<dbReference type="Pfam" id="PF13439">
    <property type="entry name" value="Glyco_transf_4"/>
    <property type="match status" value="1"/>
</dbReference>
<sequence length="401" mass="45118">MTTHYLIIADEFPPCKGGGIAEWALGIATNLAKSGHQVTVLSRWKNPEDRNANKNMPFDVRHMGGRDWNRFRYWYALFHLFKALRTSPEATVIAATWELAAPMPVLQHIFGSCHYVVAAHGLEVTKLEQTGRARQFIRTINNAQLTVAVSRFTQKEIRKRLDHNTANRVIFLPNGVDTNRFRYTENYQHLKQQLSISPGTRILLTLARVIERKGHDTVLQAMPDILNRFPDTVYIIAGPGHPPTVSRLKKLVEELGLNDHVRFTSFVDDNDLNAFYSMSDIYIMVSRTIEQAGDSEGFGITFLEANACGCPVIGSYAGGIPDAVEDGVNGFLVQPDDPAAVADRVIRLFDDRSLLEELGKKGLKRVQEFTWSKIAWSLLGSIQQTTPRTQKYETPTGHLKK</sequence>
<evidence type="ECO:0000259" key="5">
    <source>
        <dbReference type="Pfam" id="PF13439"/>
    </source>
</evidence>
<comment type="similarity">
    <text evidence="1">Belongs to the glycosyltransferase group 1 family. Glycosyltransferase 4 subfamily.</text>
</comment>
<feature type="domain" description="Glycosyl transferase family 1" evidence="4">
    <location>
        <begin position="190"/>
        <end position="364"/>
    </location>
</feature>
<dbReference type="CDD" id="cd03801">
    <property type="entry name" value="GT4_PimA-like"/>
    <property type="match status" value="1"/>
</dbReference>
<keyword evidence="3" id="KW-0808">Transferase</keyword>
<feature type="domain" description="Glycosyltransferase subfamily 4-like N-terminal" evidence="5">
    <location>
        <begin position="18"/>
        <end position="180"/>
    </location>
</feature>
<gene>
    <name evidence="6" type="ORF">ENN50_04775</name>
</gene>
<reference evidence="6" key="1">
    <citation type="journal article" date="2020" name="mSystems">
        <title>Genome- and Community-Level Interaction Insights into Carbon Utilization and Element Cycling Functions of Hydrothermarchaeota in Hydrothermal Sediment.</title>
        <authorList>
            <person name="Zhou Z."/>
            <person name="Liu Y."/>
            <person name="Xu W."/>
            <person name="Pan J."/>
            <person name="Luo Z.H."/>
            <person name="Li M."/>
        </authorList>
    </citation>
    <scope>NUCLEOTIDE SEQUENCE [LARGE SCALE GENOMIC DNA]</scope>
    <source>
        <strain evidence="6">SpSt-1181</strain>
    </source>
</reference>
<evidence type="ECO:0000259" key="4">
    <source>
        <dbReference type="Pfam" id="PF00534"/>
    </source>
</evidence>
<protein>
    <submittedName>
        <fullName evidence="6">Glycosyltransferase family 1 protein</fullName>
    </submittedName>
</protein>
<dbReference type="InterPro" id="IPR001296">
    <property type="entry name" value="Glyco_trans_1"/>
</dbReference>